<organism evidence="3 4">
    <name type="scientific">Prorocentrum cordatum</name>
    <dbReference type="NCBI Taxonomy" id="2364126"/>
    <lineage>
        <taxon>Eukaryota</taxon>
        <taxon>Sar</taxon>
        <taxon>Alveolata</taxon>
        <taxon>Dinophyceae</taxon>
        <taxon>Prorocentrales</taxon>
        <taxon>Prorocentraceae</taxon>
        <taxon>Prorocentrum</taxon>
    </lineage>
</organism>
<feature type="region of interest" description="Disordered" evidence="1">
    <location>
        <begin position="497"/>
        <end position="522"/>
    </location>
</feature>
<feature type="compositionally biased region" description="Polar residues" evidence="1">
    <location>
        <begin position="1074"/>
        <end position="1085"/>
    </location>
</feature>
<feature type="compositionally biased region" description="Acidic residues" evidence="1">
    <location>
        <begin position="2274"/>
        <end position="2284"/>
    </location>
</feature>
<keyword evidence="2" id="KW-1133">Transmembrane helix</keyword>
<gene>
    <name evidence="3" type="ORF">PCOR1329_LOCUS53591</name>
</gene>
<keyword evidence="2" id="KW-0812">Transmembrane</keyword>
<comment type="caution">
    <text evidence="3">The sequence shown here is derived from an EMBL/GenBank/DDBJ whole genome shotgun (WGS) entry which is preliminary data.</text>
</comment>
<feature type="region of interest" description="Disordered" evidence="1">
    <location>
        <begin position="355"/>
        <end position="394"/>
    </location>
</feature>
<feature type="region of interest" description="Disordered" evidence="1">
    <location>
        <begin position="653"/>
        <end position="674"/>
    </location>
</feature>
<name>A0ABN9V526_9DINO</name>
<feature type="compositionally biased region" description="Basic and acidic residues" evidence="1">
    <location>
        <begin position="444"/>
        <end position="462"/>
    </location>
</feature>
<feature type="compositionally biased region" description="Basic and acidic residues" evidence="1">
    <location>
        <begin position="274"/>
        <end position="293"/>
    </location>
</feature>
<evidence type="ECO:0000313" key="4">
    <source>
        <dbReference type="Proteomes" id="UP001189429"/>
    </source>
</evidence>
<dbReference type="EMBL" id="CAUYUJ010016532">
    <property type="protein sequence ID" value="CAK0866402.1"/>
    <property type="molecule type" value="Genomic_DNA"/>
</dbReference>
<evidence type="ECO:0000313" key="3">
    <source>
        <dbReference type="EMBL" id="CAK0866402.1"/>
    </source>
</evidence>
<feature type="region of interest" description="Disordered" evidence="1">
    <location>
        <begin position="3408"/>
        <end position="3434"/>
    </location>
</feature>
<feature type="compositionally biased region" description="Low complexity" evidence="1">
    <location>
        <begin position="365"/>
        <end position="381"/>
    </location>
</feature>
<feature type="region of interest" description="Disordered" evidence="1">
    <location>
        <begin position="2207"/>
        <end position="2284"/>
    </location>
</feature>
<feature type="region of interest" description="Disordered" evidence="1">
    <location>
        <begin position="610"/>
        <end position="640"/>
    </location>
</feature>
<feature type="compositionally biased region" description="Basic and acidic residues" evidence="1">
    <location>
        <begin position="3827"/>
        <end position="3836"/>
    </location>
</feature>
<feature type="compositionally biased region" description="Basic and acidic residues" evidence="1">
    <location>
        <begin position="3845"/>
        <end position="3854"/>
    </location>
</feature>
<proteinExistence type="predicted"/>
<feature type="transmembrane region" description="Helical" evidence="2">
    <location>
        <begin position="2564"/>
        <end position="2583"/>
    </location>
</feature>
<dbReference type="Gene3D" id="3.30.870.10">
    <property type="entry name" value="Endonuclease Chain A"/>
    <property type="match status" value="1"/>
</dbReference>
<protein>
    <recommendedName>
        <fullName evidence="5">RNA-directed RNA polymerase</fullName>
    </recommendedName>
</protein>
<feature type="region of interest" description="Disordered" evidence="1">
    <location>
        <begin position="435"/>
        <end position="471"/>
    </location>
</feature>
<feature type="transmembrane region" description="Helical" evidence="2">
    <location>
        <begin position="2654"/>
        <end position="2676"/>
    </location>
</feature>
<sequence>MGFANERSLSLQANPLIHIQGFAVGIQAAYRHPDVDDISSAIFAKVASETPDHIKGRHAGVYNLRATRPGDAARGRDALSSQREMFYFLNKMASICEDLDLPDEEDSESDEERTDPPGRITKRHFKVRVMSLMLRRLREESIVTNRGIIDNMELQNVFHDAVEKVLLDFQDPFGPKGAGILLRLADNHSKAGAVAQKGIDHTFVNDKRRAQRRMKEAQAKQSEEGKEQKEVADSEMKQAFLEAEGMVDAELIDYMADRLTEKGAFPKEGPALPDDFKLSSKEATDASGRKVEPEEPGQPPTEVRPGWLGDPTMNLTKTGMHGPQMEARMRAHRAQEQEAQLKGLEEKLTNVAEIREARKLRRPRPASSAADGAPAEANARPNKSARAGATVEPDDADNASIAKLGAYVQEAVDHLRAAACGEAATALHRSFVKGSGAISRQRRKAETDESRSLRPKLERAGSDEAQQEQGDEQMDLFDETADFVEYLFRSTIEHVKADLGDRPPSGAGANATTPRGASTPAKMEVTESQASTLEEVIATPAQKKARSGTFDEEVARLTQEKLASQMEKLDKVTGVEAACSAHFDHEVVVRALKGMYDKIICVDLAVDDPDQTDRAPRAVERSGDLRRSAPTHVTPPVPGDTLLRAARLAGQPNRDARQLLKDVTGPRSQSSEKLNADQVRLGMVAILTESMNVWRGDISVEQKKRVLPYPHITQAQGELIRSRVDPTEPYGQIGGHGDGHKKPGYIYKRELFGGVVERTILWPFIHPFTNQLGFMTEREVGLWGYEQKPEVRVPPRGTDTICLHQLADRITQQVRFGDKNWGAAYARQVKQSQDQRMTLVDYYRCFYIGEHTDGAAHELFAWPRLRILLNLMGTLLNNVELIWAVIRLGMRDLRRHESSTEMADIRICEITNSIVHCECWEDHITAQTKEALSRGLRVLSMDWQDFQNLADKESVWDAAAGGPEPTMRTIGRRSHRERAKADSAAYDPEPEHIFSQKTNAEMKELMSSCAMGERIAIRAFPEPDRITRYSDVDLNLKFDHPDQKGLEGKRELVYQVNPIEEFFRFMRARDTRSENSAYSPLPEQSQHSDDENLAPEKLCSACGGAMCFQGADRCARQRRPERLRAVVDALYGPAKQALDTLEKEPQELRELQTWTLGEAWTRVRDFRRRTVRQLTLMERNRGVRFGSHVGRLACKGKVIEPGTGTNMWSEAEIATRVVAQLRAVEDWTGDRFTTGAEDDVAIRASISTRPKEGPVHESLTRQLLQSRAAGALDLAIQAARQVGAQSNLAALLIPSLLEQFLTDCPMADMAPVDYGGGAPAKTKMMILVKILYKVYEKGRQDAGRQPADYPTGILDQAGEIALERVGATLVRSRMNDRKYACILEKGLDEHAKVIIYADVMAAGTKWMQSLGALKASGVRAKAKATDTWDEIVDQMSVLNFTPEDLEADRARMREEGEVLCVSPEDNDIHLVRSELMEDSIRAAGGRQYPVEDEGYLLMKTSNVRSAMRRMFQARQLCLDSWARRLCGTPNHPTATKCRGALTITRDRWGRDVWGILHNDARYASPEYQSIKLTAAWRFRDGRANEEEGEARFRETNLADSIFSPFTWDGAGLGQWVVLCEGTAEKSFGGKFMENDDHRGTTRTMAIFAALARAEGGQNYYESRTDQQIARAVRDEMQADADLFADRATIFHGRWISLWHTAGVFRQEGREHDQRRAEAEANATYSTVDGIAELDPVNILVRQRTQGRASSFTVSLRNGVENTDTNAERLRGIVKKGLTHRCVMNNWSKAQCWDCGTWPHGSYREQRGRSTIAYLCSACNSAGDMRAALVTTSRINETSCPHCGTRQNAEVTKWWPNPAIRGEQVQLNLERIRKDRPGVQFPRIHFGSRQWMPFTPMPDFSMRNLEGLTDENGLDVGTKTSQKHTNWIKHHPDRNRMTNVPSTEFSMLRQAEEINERRMATLLRQGIEPGFVRDRPTQRAGAATQEPPRRCVEWIRSETPGRAEESRGARPRLAGQIERKRLWVEHPRRRDHAPRCHRTYRTGAEACGAKARPVKQFFAMGQSFAMERLVVEQPDRLGGGIAGMAAEEESTFSLLLMTLVVLGLSMVALCYWRRTASSGSVVMVESAVKKTTVITFKAGASIGRLSAKIAWKTAETLGRYLYYVLKTVVIDNMVSERWKQWFLEIASTVRLQFEEAMAPAWECEGCRRTQPAGTSRCTTEGCGAPGPSMAYGVAASETEEDGPVVQDSPSQEPTADRPPSPRLDPEPSLPRPAEAEDEHEDDLPPLEEVAQIYQRSDGSWELVSELARNYLNQRRTNYRRTGPAEIDEMVLRAVYPAMRPKLERPMLIPLSHIEIACKRRGLPVTGSLQMKCLFLAACESRRRTSPGGNVDAAVDGLPPPHLRPVDDRDLRSSERYRETGQVESERQVIDAFPPHLRMTLEIMRDEVRTEDLGRIIRGRGLPAGGTKLMKCIHLAACSKSRELYSDGAVDTVIEIPNVTTPAEQITETARGLIGITRIRLDAQIASNVLGLRGGGPIRPRTDGEEGAGGLNDHSPSFPSPFAQQYLMVVGSVTCVVLGFLFHVLKLRADAAGTGGAFVINSTSATAGEVIRDLGNLAQTIISTLEGIVEEVGMTWGWFVRSVRGFTNLVLHSSLMWTRFVIAVIAIGAIFHLVAAIAEDPDMFYFKDGLKFFWNLMRSGCASLCGRRRTRSQQPAPVRGHAMQRAADRHDGALRNTAPKEEVPAAEQEGGSVAADPKADSPTVDSAKAQQDQPQAWDGDPRVRKCHRCNGVASRACSVRWKMCCYKVRYHEESESCMSCFGLRQERRGLAETRASDRAGGETARATIEPWIASAGQNILPRVKLKQVRRQEILAGRLETAMAGATRPLLPWKGGKVVRDPIYAIVKDPAELLALDMIIGLVSEEDRDQVRFWNEGEADMEPRAQTLFMGYGARKWLDERPDLRWVPVPAGQEYYREVPRPSAPPTAVGDLAEPNVERWLVRGPSRDNGRDEAIVCKRLWDQLEDMEDERLFSHPSHSRVSISDWLRCLKCDQSISKHEEHGREMCVHCAFLTMRSFRANAKTKLFVGSRLNDLCGLDGSRQEVVWKIPGTVGMGSVTRQSQIRTPTRSEGGDAEARLEKELESARLKKEKQTLVSVPTKEGGAGLESICVEVTVSPTQTESELDWLNRIHQTEAAYLCLGKPLDPDDEDQLKLQHLLRLFCPKIEDARLPAMVEPEVVISKCHGKDVTFWQITRDLEGTGRHEMMVFFNRFEKYMMLPRLDGETPTYDNAWESLRRLLWGLAASLYKFLDQDYDDPGVLFAQTGSKCEIFRWLTTNGAAVYRKSTIAWEDFDLSGVYGAADKNVSTYDALVKYDFAGLDRMPARTHRTVQGDSERRPATEFEKGLLVQLEDPSDPEGGRGPIFVPAAETTNGKDPSRRIVLDTRSAVTVTSSDIDAASLARANAGPLRMVTDTTGRTSVAPAPIIPDGVVAERTRLALQRMFPSRNARSGTGPYIDGGAGQSPAVVYPNGANMLLDDQFARARSERIRRRSLQASGFNTNRRGNGESTSTGVDIAATGSSWDGIEDFFETYMPAAGTATAVPHVGLLVRDLDGLSRGNVHYRGHAGEVAIPVFFPFDGAHVVALCNGKQTRDLVCHLLDRVVAGEPVSLFGYTFDHPRIADRMTAAAGRGADVTMVLNSEEVEGETKNARTPSTLLRMMGERNAMGCGPSSTESRLNVRKSHGTALLPIYASWGRTLSPAFRGKKGAQHSKVFSAGKFSIVGSTNWAVSSEANQELAAAMYIEPNGLAFRSQVLADMSQMARAATYKEMQETDHEADPIDLTGESWRNDGGMRTE</sequence>
<feature type="compositionally biased region" description="Pro residues" evidence="1">
    <location>
        <begin position="2255"/>
        <end position="2269"/>
    </location>
</feature>
<keyword evidence="4" id="KW-1185">Reference proteome</keyword>
<feature type="compositionally biased region" description="Basic and acidic residues" evidence="1">
    <location>
        <begin position="611"/>
        <end position="627"/>
    </location>
</feature>
<feature type="region of interest" description="Disordered" evidence="1">
    <location>
        <begin position="265"/>
        <end position="310"/>
    </location>
</feature>
<dbReference type="SUPFAM" id="SSF56024">
    <property type="entry name" value="Phospholipase D/nuclease"/>
    <property type="match status" value="1"/>
</dbReference>
<evidence type="ECO:0000256" key="2">
    <source>
        <dbReference type="SAM" id="Phobius"/>
    </source>
</evidence>
<feature type="region of interest" description="Disordered" evidence="1">
    <location>
        <begin position="2738"/>
        <end position="2779"/>
    </location>
</feature>
<feature type="region of interest" description="Disordered" evidence="1">
    <location>
        <begin position="2382"/>
        <end position="2406"/>
    </location>
</feature>
<dbReference type="Proteomes" id="UP001189429">
    <property type="component" value="Unassembled WGS sequence"/>
</dbReference>
<feature type="region of interest" description="Disordered" evidence="1">
    <location>
        <begin position="1073"/>
        <end position="1092"/>
    </location>
</feature>
<reference evidence="3" key="1">
    <citation type="submission" date="2023-10" db="EMBL/GenBank/DDBJ databases">
        <authorList>
            <person name="Chen Y."/>
            <person name="Shah S."/>
            <person name="Dougan E. K."/>
            <person name="Thang M."/>
            <person name="Chan C."/>
        </authorList>
    </citation>
    <scope>NUCLEOTIDE SEQUENCE [LARGE SCALE GENOMIC DNA]</scope>
</reference>
<evidence type="ECO:0000256" key="1">
    <source>
        <dbReference type="SAM" id="MobiDB-lite"/>
    </source>
</evidence>
<evidence type="ECO:0008006" key="5">
    <source>
        <dbReference type="Google" id="ProtNLM"/>
    </source>
</evidence>
<accession>A0ABN9V526</accession>
<feature type="region of interest" description="Disordered" evidence="1">
    <location>
        <begin position="3827"/>
        <end position="3854"/>
    </location>
</feature>
<keyword evidence="2" id="KW-0472">Membrane</keyword>